<comment type="caution">
    <text evidence="1">The sequence shown here is derived from an EMBL/GenBank/DDBJ whole genome shotgun (WGS) entry which is preliminary data.</text>
</comment>
<sequence length="123" mass="13542">MESNGARQAKRPTNAFPRVSAVMPLPAALDRRVAVIKKQAPKRCGGSRPAIATQERRDDQEGGCSCCWPALFAEPSPRVQHVTSSMRKQDHNNEPKSIVVFTVHARTQGDGRVVCSWPVPGRR</sequence>
<proteinExistence type="predicted"/>
<reference evidence="1" key="1">
    <citation type="submission" date="2020-05" db="EMBL/GenBank/DDBJ databases">
        <title>Large-scale comparative analyses of tick genomes elucidate their genetic diversity and vector capacities.</title>
        <authorList>
            <person name="Jia N."/>
            <person name="Wang J."/>
            <person name="Shi W."/>
            <person name="Du L."/>
            <person name="Sun Y."/>
            <person name="Zhan W."/>
            <person name="Jiang J."/>
            <person name="Wang Q."/>
            <person name="Zhang B."/>
            <person name="Ji P."/>
            <person name="Sakyi L.B."/>
            <person name="Cui X."/>
            <person name="Yuan T."/>
            <person name="Jiang B."/>
            <person name="Yang W."/>
            <person name="Lam T.T.-Y."/>
            <person name="Chang Q."/>
            <person name="Ding S."/>
            <person name="Wang X."/>
            <person name="Zhu J."/>
            <person name="Ruan X."/>
            <person name="Zhao L."/>
            <person name="Wei J."/>
            <person name="Que T."/>
            <person name="Du C."/>
            <person name="Cheng J."/>
            <person name="Dai P."/>
            <person name="Han X."/>
            <person name="Huang E."/>
            <person name="Gao Y."/>
            <person name="Liu J."/>
            <person name="Shao H."/>
            <person name="Ye R."/>
            <person name="Li L."/>
            <person name="Wei W."/>
            <person name="Wang X."/>
            <person name="Wang C."/>
            <person name="Yang T."/>
            <person name="Huo Q."/>
            <person name="Li W."/>
            <person name="Guo W."/>
            <person name="Chen H."/>
            <person name="Zhou L."/>
            <person name="Ni X."/>
            <person name="Tian J."/>
            <person name="Zhou Y."/>
            <person name="Sheng Y."/>
            <person name="Liu T."/>
            <person name="Pan Y."/>
            <person name="Xia L."/>
            <person name="Li J."/>
            <person name="Zhao F."/>
            <person name="Cao W."/>
        </authorList>
    </citation>
    <scope>NUCLEOTIDE SEQUENCE</scope>
    <source>
        <strain evidence="1">Hyas-2018</strain>
    </source>
</reference>
<dbReference type="Proteomes" id="UP000821845">
    <property type="component" value="Chromosome 5"/>
</dbReference>
<evidence type="ECO:0000313" key="2">
    <source>
        <dbReference type="Proteomes" id="UP000821845"/>
    </source>
</evidence>
<accession>A0ACB7S719</accession>
<name>A0ACB7S719_HYAAI</name>
<protein>
    <submittedName>
        <fullName evidence="1">Uncharacterized protein</fullName>
    </submittedName>
</protein>
<gene>
    <name evidence="1" type="ORF">HPB50_005997</name>
</gene>
<dbReference type="EMBL" id="CM023485">
    <property type="protein sequence ID" value="KAH6929846.1"/>
    <property type="molecule type" value="Genomic_DNA"/>
</dbReference>
<organism evidence="1 2">
    <name type="scientific">Hyalomma asiaticum</name>
    <name type="common">Tick</name>
    <dbReference type="NCBI Taxonomy" id="266040"/>
    <lineage>
        <taxon>Eukaryota</taxon>
        <taxon>Metazoa</taxon>
        <taxon>Ecdysozoa</taxon>
        <taxon>Arthropoda</taxon>
        <taxon>Chelicerata</taxon>
        <taxon>Arachnida</taxon>
        <taxon>Acari</taxon>
        <taxon>Parasitiformes</taxon>
        <taxon>Ixodida</taxon>
        <taxon>Ixodoidea</taxon>
        <taxon>Ixodidae</taxon>
        <taxon>Hyalomminae</taxon>
        <taxon>Hyalomma</taxon>
    </lineage>
</organism>
<keyword evidence="2" id="KW-1185">Reference proteome</keyword>
<evidence type="ECO:0000313" key="1">
    <source>
        <dbReference type="EMBL" id="KAH6929846.1"/>
    </source>
</evidence>